<organism evidence="1">
    <name type="scientific">Anopheles darlingi</name>
    <name type="common">Mosquito</name>
    <dbReference type="NCBI Taxonomy" id="43151"/>
    <lineage>
        <taxon>Eukaryota</taxon>
        <taxon>Metazoa</taxon>
        <taxon>Ecdysozoa</taxon>
        <taxon>Arthropoda</taxon>
        <taxon>Hexapoda</taxon>
        <taxon>Insecta</taxon>
        <taxon>Pterygota</taxon>
        <taxon>Neoptera</taxon>
        <taxon>Endopterygota</taxon>
        <taxon>Diptera</taxon>
        <taxon>Nematocera</taxon>
        <taxon>Culicoidea</taxon>
        <taxon>Culicidae</taxon>
        <taxon>Anophelinae</taxon>
        <taxon>Anopheles</taxon>
    </lineage>
</organism>
<protein>
    <submittedName>
        <fullName evidence="1">Putative secreted protein</fullName>
    </submittedName>
</protein>
<dbReference type="AlphaFoldDB" id="A0A2M4DH79"/>
<proteinExistence type="predicted"/>
<evidence type="ECO:0000313" key="1">
    <source>
        <dbReference type="EMBL" id="MBW76879.1"/>
    </source>
</evidence>
<dbReference type="EMBL" id="GGFL01012701">
    <property type="protein sequence ID" value="MBW76879.1"/>
    <property type="molecule type" value="Transcribed_RNA"/>
</dbReference>
<accession>A0A2M4DH79</accession>
<reference evidence="1" key="1">
    <citation type="submission" date="2018-01" db="EMBL/GenBank/DDBJ databases">
        <title>An insight into the sialome of Amazonian anophelines.</title>
        <authorList>
            <person name="Ribeiro J.M."/>
            <person name="Scarpassa V."/>
            <person name="Calvo E."/>
        </authorList>
    </citation>
    <scope>NUCLEOTIDE SEQUENCE</scope>
</reference>
<sequence>MISFRVPYSQQSLSVLVILLVVVLRPFTIQNIPKPFAIQMSGLPIGREIGILIFDCVTCARLRDNVSAPLCGLIPRQQ</sequence>
<name>A0A2M4DH79_ANODA</name>